<evidence type="ECO:0000256" key="1">
    <source>
        <dbReference type="SAM" id="MobiDB-lite"/>
    </source>
</evidence>
<feature type="compositionally biased region" description="Basic and acidic residues" evidence="1">
    <location>
        <begin position="71"/>
        <end position="80"/>
    </location>
</feature>
<dbReference type="Proteomes" id="UP000326641">
    <property type="component" value="Unassembled WGS sequence"/>
</dbReference>
<comment type="caution">
    <text evidence="2">The sequence shown here is derived from an EMBL/GenBank/DDBJ whole genome shotgun (WGS) entry which is preliminary data.</text>
</comment>
<protein>
    <submittedName>
        <fullName evidence="2">Uncharacterized protein</fullName>
    </submittedName>
</protein>
<dbReference type="EMBL" id="UXAT02000002">
    <property type="protein sequence ID" value="VUX45225.1"/>
    <property type="molecule type" value="Genomic_DNA"/>
</dbReference>
<organism evidence="2 3">
    <name type="scientific">Candidatus Defluviicoccus seviourii</name>
    <dbReference type="NCBI Taxonomy" id="2565273"/>
    <lineage>
        <taxon>Bacteria</taxon>
        <taxon>Pseudomonadati</taxon>
        <taxon>Pseudomonadota</taxon>
        <taxon>Alphaproteobacteria</taxon>
        <taxon>Rhodospirillales</taxon>
        <taxon>Rhodospirillaceae</taxon>
        <taxon>Defluviicoccus</taxon>
    </lineage>
</organism>
<dbReference type="AlphaFoldDB" id="A0A564W9R9"/>
<evidence type="ECO:0000313" key="2">
    <source>
        <dbReference type="EMBL" id="VUX45225.1"/>
    </source>
</evidence>
<sequence>MSSSVRWPALAHTSAVRPGQFVLVSGHPKRAALPTQTLREVRAGSAPPAPYEFVSSAPGCGKPAGVMTPDQHADRADGKE</sequence>
<reference evidence="2" key="1">
    <citation type="submission" date="2018-11" db="EMBL/GenBank/DDBJ databases">
        <authorList>
            <person name="Onetto C."/>
        </authorList>
    </citation>
    <scope>NUCLEOTIDE SEQUENCE [LARGE SCALE GENOMIC DNA]</scope>
</reference>
<name>A0A564W9R9_9PROT</name>
<accession>A0A564W9R9</accession>
<proteinExistence type="predicted"/>
<keyword evidence="3" id="KW-1185">Reference proteome</keyword>
<evidence type="ECO:0000313" key="3">
    <source>
        <dbReference type="Proteomes" id="UP000326641"/>
    </source>
</evidence>
<feature type="region of interest" description="Disordered" evidence="1">
    <location>
        <begin position="54"/>
        <end position="80"/>
    </location>
</feature>
<gene>
    <name evidence="2" type="ORF">DF3PA_100073</name>
</gene>